<evidence type="ECO:0000256" key="11">
    <source>
        <dbReference type="ARBA" id="ARBA00023306"/>
    </source>
</evidence>
<comment type="caution">
    <text evidence="14">The sequence shown here is derived from an EMBL/GenBank/DDBJ whole genome shotgun (WGS) entry which is preliminary data.</text>
</comment>
<evidence type="ECO:0000256" key="9">
    <source>
        <dbReference type="ARBA" id="ARBA00023163"/>
    </source>
</evidence>
<dbReference type="InterPro" id="IPR026516">
    <property type="entry name" value="THAP1/10"/>
</dbReference>
<dbReference type="GO" id="GO:0005654">
    <property type="term" value="C:nucleoplasm"/>
    <property type="evidence" value="ECO:0007669"/>
    <property type="project" value="UniProtKB-SubCell"/>
</dbReference>
<dbReference type="InterPro" id="IPR048366">
    <property type="entry name" value="TNP-like_GBD"/>
</dbReference>
<dbReference type="InterPro" id="IPR038441">
    <property type="entry name" value="THAP_Znf_sf"/>
</dbReference>
<dbReference type="Gene3D" id="6.20.210.20">
    <property type="entry name" value="THAP domain"/>
    <property type="match status" value="1"/>
</dbReference>
<gene>
    <name evidence="14" type="ORF">HPB48_002400</name>
</gene>
<dbReference type="Proteomes" id="UP000821853">
    <property type="component" value="Chromosome 3"/>
</dbReference>
<dbReference type="Pfam" id="PF21788">
    <property type="entry name" value="TNP-like_GBD"/>
    <property type="match status" value="1"/>
</dbReference>
<dbReference type="OrthoDB" id="7698710at2759"/>
<dbReference type="PANTHER" id="PTHR46600">
    <property type="entry name" value="THAP DOMAIN-CONTAINING"/>
    <property type="match status" value="1"/>
</dbReference>
<evidence type="ECO:0000256" key="12">
    <source>
        <dbReference type="PROSITE-ProRule" id="PRU00309"/>
    </source>
</evidence>
<evidence type="ECO:0000256" key="2">
    <source>
        <dbReference type="ARBA" id="ARBA00006177"/>
    </source>
</evidence>
<dbReference type="SUPFAM" id="SSF57716">
    <property type="entry name" value="Glucocorticoid receptor-like (DNA-binding domain)"/>
    <property type="match status" value="1"/>
</dbReference>
<keyword evidence="5" id="KW-0862">Zinc</keyword>
<evidence type="ECO:0000256" key="7">
    <source>
        <dbReference type="ARBA" id="ARBA00023054"/>
    </source>
</evidence>
<sequence length="622" mass="70053">MTERRRDKRVSCCFVPLCNSGLRSCKEKRSLFRVPVEPDRRELWSRNIKRVDRPLDAGSVVCERHFEPQFIKRKFQTTVTGELVEIERERPLLANDAVPTIFPDAPSYMTKSLPRKRKKRNLCDQHLPAAKRKKGLRLEKENSAEPTQDVEREEAWVAERQRVSFGNLKMPQSWSKITLPSCLNVFQYAECSIEGFVDLGGMGEESSGGELADHGLAVVFQPFTGQWMQILGVFASRGNVKAAALSKVVLEATLLCEQAGIFVDGVTCDAASWNRSMWKLFGIRGTFKHNAPRAGNVPQQASSANASTQLMNAVFHIFFSDFPHLMKNVRNGFLETGYDTPKGNVHAGFIKEAWENDRSSVTLKVMPHISRLHLYPNGFEKMRVGPALRLFSEEVLKGLYFYRSQVEKVYGPAGETEAFILRMSKLIAIMTSRCAKTSLRPDSANAAYLKEFLIFLNEWELVHIRDRKKVFLSANTAEGLRVTVQSTLDLVAYLCADCNFKYVLTSKLSQDKLENLFGIVRQFNGTNDHPTPAQFLATLNVLAFYNLARPPKGGNCDPQTITALLGEANATCRKSCPDVVSKLDKLVDVGNLEDAEHAMNSFAPQDHEYITQNSPARLVYYM</sequence>
<evidence type="ECO:0000256" key="3">
    <source>
        <dbReference type="ARBA" id="ARBA00022723"/>
    </source>
</evidence>
<dbReference type="VEuPathDB" id="VectorBase:HLOH_041667"/>
<reference evidence="14 15" key="1">
    <citation type="journal article" date="2020" name="Cell">
        <title>Large-Scale Comparative Analyses of Tick Genomes Elucidate Their Genetic Diversity and Vector Capacities.</title>
        <authorList>
            <consortium name="Tick Genome and Microbiome Consortium (TIGMIC)"/>
            <person name="Jia N."/>
            <person name="Wang J."/>
            <person name="Shi W."/>
            <person name="Du L."/>
            <person name="Sun Y."/>
            <person name="Zhan W."/>
            <person name="Jiang J.F."/>
            <person name="Wang Q."/>
            <person name="Zhang B."/>
            <person name="Ji P."/>
            <person name="Bell-Sakyi L."/>
            <person name="Cui X.M."/>
            <person name="Yuan T.T."/>
            <person name="Jiang B.G."/>
            <person name="Yang W.F."/>
            <person name="Lam T.T."/>
            <person name="Chang Q.C."/>
            <person name="Ding S.J."/>
            <person name="Wang X.J."/>
            <person name="Zhu J.G."/>
            <person name="Ruan X.D."/>
            <person name="Zhao L."/>
            <person name="Wei J.T."/>
            <person name="Ye R.Z."/>
            <person name="Que T.C."/>
            <person name="Du C.H."/>
            <person name="Zhou Y.H."/>
            <person name="Cheng J.X."/>
            <person name="Dai P.F."/>
            <person name="Guo W.B."/>
            <person name="Han X.H."/>
            <person name="Huang E.J."/>
            <person name="Li L.F."/>
            <person name="Wei W."/>
            <person name="Gao Y.C."/>
            <person name="Liu J.Z."/>
            <person name="Shao H.Z."/>
            <person name="Wang X."/>
            <person name="Wang C.C."/>
            <person name="Yang T.C."/>
            <person name="Huo Q.B."/>
            <person name="Li W."/>
            <person name="Chen H.Y."/>
            <person name="Chen S.E."/>
            <person name="Zhou L.G."/>
            <person name="Ni X.B."/>
            <person name="Tian J.H."/>
            <person name="Sheng Y."/>
            <person name="Liu T."/>
            <person name="Pan Y.S."/>
            <person name="Xia L.Y."/>
            <person name="Li J."/>
            <person name="Zhao F."/>
            <person name="Cao W.C."/>
        </authorList>
    </citation>
    <scope>NUCLEOTIDE SEQUENCE [LARGE SCALE GENOMIC DNA]</scope>
    <source>
        <strain evidence="14">HaeL-2018</strain>
    </source>
</reference>
<dbReference type="PROSITE" id="PS50950">
    <property type="entry name" value="ZF_THAP"/>
    <property type="match status" value="1"/>
</dbReference>
<dbReference type="InterPro" id="IPR048367">
    <property type="entry name" value="TNP-like_RNaseH_C"/>
</dbReference>
<protein>
    <recommendedName>
        <fullName evidence="13">THAP-type domain-containing protein</fullName>
    </recommendedName>
</protein>
<feature type="domain" description="THAP-type" evidence="13">
    <location>
        <begin position="9"/>
        <end position="102"/>
    </location>
</feature>
<keyword evidence="7" id="KW-0175">Coiled coil</keyword>
<dbReference type="AlphaFoldDB" id="A0A9J6FZE8"/>
<proteinExistence type="inferred from homology"/>
<dbReference type="GO" id="GO:0008270">
    <property type="term" value="F:zinc ion binding"/>
    <property type="evidence" value="ECO:0007669"/>
    <property type="project" value="UniProtKB-KW"/>
</dbReference>
<keyword evidence="9" id="KW-0804">Transcription</keyword>
<keyword evidence="10" id="KW-0539">Nucleus</keyword>
<dbReference type="SMART" id="SM00980">
    <property type="entry name" value="THAP"/>
    <property type="match status" value="1"/>
</dbReference>
<evidence type="ECO:0000256" key="8">
    <source>
        <dbReference type="ARBA" id="ARBA00023125"/>
    </source>
</evidence>
<keyword evidence="6" id="KW-0805">Transcription regulation</keyword>
<comment type="similarity">
    <text evidence="2">Belongs to the THAP1 family.</text>
</comment>
<evidence type="ECO:0000256" key="10">
    <source>
        <dbReference type="ARBA" id="ARBA00023242"/>
    </source>
</evidence>
<dbReference type="Pfam" id="PF21789">
    <property type="entry name" value="TNP-like_RNaseH_C"/>
    <property type="match status" value="1"/>
</dbReference>
<dbReference type="Pfam" id="PF21787">
    <property type="entry name" value="TNP-like_RNaseH_N"/>
    <property type="match status" value="1"/>
</dbReference>
<evidence type="ECO:0000259" key="13">
    <source>
        <dbReference type="PROSITE" id="PS50950"/>
    </source>
</evidence>
<keyword evidence="8 12" id="KW-0238">DNA-binding</keyword>
<dbReference type="EMBL" id="JABSTR010000005">
    <property type="protein sequence ID" value="KAH9371542.1"/>
    <property type="molecule type" value="Genomic_DNA"/>
</dbReference>
<keyword evidence="15" id="KW-1185">Reference proteome</keyword>
<dbReference type="InterPro" id="IPR006612">
    <property type="entry name" value="THAP_Znf"/>
</dbReference>
<evidence type="ECO:0000313" key="15">
    <source>
        <dbReference type="Proteomes" id="UP000821853"/>
    </source>
</evidence>
<dbReference type="GO" id="GO:0043565">
    <property type="term" value="F:sequence-specific DNA binding"/>
    <property type="evidence" value="ECO:0007669"/>
    <property type="project" value="InterPro"/>
</dbReference>
<keyword evidence="11" id="KW-0131">Cell cycle</keyword>
<name>A0A9J6FZE8_HAELO</name>
<keyword evidence="3" id="KW-0479">Metal-binding</keyword>
<keyword evidence="4 12" id="KW-0863">Zinc-finger</keyword>
<evidence type="ECO:0000313" key="14">
    <source>
        <dbReference type="EMBL" id="KAH9371542.1"/>
    </source>
</evidence>
<comment type="subcellular location">
    <subcellularLocation>
        <location evidence="1">Nucleus</location>
        <location evidence="1">Nucleoplasm</location>
    </subcellularLocation>
</comment>
<dbReference type="SMART" id="SM00692">
    <property type="entry name" value="DM3"/>
    <property type="match status" value="1"/>
</dbReference>
<dbReference type="InterPro" id="IPR048365">
    <property type="entry name" value="TNP-like_RNaseH_N"/>
</dbReference>
<evidence type="ECO:0000256" key="4">
    <source>
        <dbReference type="ARBA" id="ARBA00022771"/>
    </source>
</evidence>
<organism evidence="14 15">
    <name type="scientific">Haemaphysalis longicornis</name>
    <name type="common">Bush tick</name>
    <dbReference type="NCBI Taxonomy" id="44386"/>
    <lineage>
        <taxon>Eukaryota</taxon>
        <taxon>Metazoa</taxon>
        <taxon>Ecdysozoa</taxon>
        <taxon>Arthropoda</taxon>
        <taxon>Chelicerata</taxon>
        <taxon>Arachnida</taxon>
        <taxon>Acari</taxon>
        <taxon>Parasitiformes</taxon>
        <taxon>Ixodida</taxon>
        <taxon>Ixodoidea</taxon>
        <taxon>Ixodidae</taxon>
        <taxon>Haemaphysalinae</taxon>
        <taxon>Haemaphysalis</taxon>
    </lineage>
</organism>
<accession>A0A9J6FZE8</accession>
<evidence type="ECO:0000256" key="1">
    <source>
        <dbReference type="ARBA" id="ARBA00004642"/>
    </source>
</evidence>
<dbReference type="Pfam" id="PF05485">
    <property type="entry name" value="THAP"/>
    <property type="match status" value="1"/>
</dbReference>
<evidence type="ECO:0000256" key="6">
    <source>
        <dbReference type="ARBA" id="ARBA00023015"/>
    </source>
</evidence>
<dbReference type="PANTHER" id="PTHR46600:SF1">
    <property type="entry name" value="THAP DOMAIN-CONTAINING PROTEIN 1"/>
    <property type="match status" value="1"/>
</dbReference>
<evidence type="ECO:0000256" key="5">
    <source>
        <dbReference type="ARBA" id="ARBA00022833"/>
    </source>
</evidence>